<keyword evidence="1" id="KW-0472">Membrane</keyword>
<accession>A0A090E4J9</accession>
<name>A0A090E4J9_MESPL</name>
<dbReference type="InterPro" id="IPR001387">
    <property type="entry name" value="Cro/C1-type_HTH"/>
</dbReference>
<proteinExistence type="predicted"/>
<keyword evidence="1" id="KW-1133">Transmembrane helix</keyword>
<sequence>MNQHVLYLFYALAAGVKGLVRMIIATLPILCDVALSMTISPAQCRAARALLHWSQRDLTERSGVAMRTIADFERSARTPFERTLRDIQEAFEAGGIMFLAGDNVAGEGVRRRHAALGE</sequence>
<organism evidence="3 4">
    <name type="scientific">Mesorhizobium plurifarium</name>
    <dbReference type="NCBI Taxonomy" id="69974"/>
    <lineage>
        <taxon>Bacteria</taxon>
        <taxon>Pseudomonadati</taxon>
        <taxon>Pseudomonadota</taxon>
        <taxon>Alphaproteobacteria</taxon>
        <taxon>Hyphomicrobiales</taxon>
        <taxon>Phyllobacteriaceae</taxon>
        <taxon>Mesorhizobium</taxon>
    </lineage>
</organism>
<reference evidence="4" key="1">
    <citation type="submission" date="2014-08" db="EMBL/GenBank/DDBJ databases">
        <authorList>
            <person name="Moulin L."/>
        </authorList>
    </citation>
    <scope>NUCLEOTIDE SEQUENCE [LARGE SCALE GENOMIC DNA]</scope>
</reference>
<keyword evidence="1" id="KW-0812">Transmembrane</keyword>
<evidence type="ECO:0000313" key="3">
    <source>
        <dbReference type="EMBL" id="CDX24410.1"/>
    </source>
</evidence>
<dbReference type="AlphaFoldDB" id="A0A090E4J9"/>
<gene>
    <name evidence="3" type="ORF">MPL3356_400058</name>
</gene>
<feature type="transmembrane region" description="Helical" evidence="1">
    <location>
        <begin position="7"/>
        <end position="30"/>
    </location>
</feature>
<dbReference type="Pfam" id="PF01381">
    <property type="entry name" value="HTH_3"/>
    <property type="match status" value="1"/>
</dbReference>
<feature type="domain" description="HTH cro/C1-type" evidence="2">
    <location>
        <begin position="45"/>
        <end position="91"/>
    </location>
</feature>
<dbReference type="GO" id="GO:0003677">
    <property type="term" value="F:DNA binding"/>
    <property type="evidence" value="ECO:0007669"/>
    <property type="project" value="InterPro"/>
</dbReference>
<evidence type="ECO:0000259" key="2">
    <source>
        <dbReference type="Pfam" id="PF01381"/>
    </source>
</evidence>
<dbReference type="Proteomes" id="UP000045285">
    <property type="component" value="Unassembled WGS sequence"/>
</dbReference>
<protein>
    <submittedName>
        <fullName evidence="3">Transcriptional regulator, XRE family (Modular protein)</fullName>
    </submittedName>
</protein>
<evidence type="ECO:0000256" key="1">
    <source>
        <dbReference type="SAM" id="Phobius"/>
    </source>
</evidence>
<evidence type="ECO:0000313" key="4">
    <source>
        <dbReference type="Proteomes" id="UP000045285"/>
    </source>
</evidence>
<dbReference type="InterPro" id="IPR010982">
    <property type="entry name" value="Lambda_DNA-bd_dom_sf"/>
</dbReference>
<dbReference type="SUPFAM" id="SSF47413">
    <property type="entry name" value="lambda repressor-like DNA-binding domains"/>
    <property type="match status" value="1"/>
</dbReference>
<dbReference type="EMBL" id="CCMZ01000035">
    <property type="protein sequence ID" value="CDX24410.1"/>
    <property type="molecule type" value="Genomic_DNA"/>
</dbReference>
<dbReference type="CDD" id="cd00093">
    <property type="entry name" value="HTH_XRE"/>
    <property type="match status" value="1"/>
</dbReference>
<dbReference type="Gene3D" id="1.10.260.40">
    <property type="entry name" value="lambda repressor-like DNA-binding domains"/>
    <property type="match status" value="1"/>
</dbReference>
<keyword evidence="4" id="KW-1185">Reference proteome</keyword>